<keyword evidence="1" id="KW-0812">Transmembrane</keyword>
<organism evidence="2 3">
    <name type="scientific">Caenorhabditis bovis</name>
    <dbReference type="NCBI Taxonomy" id="2654633"/>
    <lineage>
        <taxon>Eukaryota</taxon>
        <taxon>Metazoa</taxon>
        <taxon>Ecdysozoa</taxon>
        <taxon>Nematoda</taxon>
        <taxon>Chromadorea</taxon>
        <taxon>Rhabditida</taxon>
        <taxon>Rhabditina</taxon>
        <taxon>Rhabditomorpha</taxon>
        <taxon>Rhabditoidea</taxon>
        <taxon>Rhabditidae</taxon>
        <taxon>Peloderinae</taxon>
        <taxon>Caenorhabditis</taxon>
    </lineage>
</organism>
<dbReference type="AlphaFoldDB" id="A0A8S1FGI1"/>
<evidence type="ECO:0000256" key="1">
    <source>
        <dbReference type="SAM" id="Phobius"/>
    </source>
</evidence>
<evidence type="ECO:0000313" key="3">
    <source>
        <dbReference type="Proteomes" id="UP000494206"/>
    </source>
</evidence>
<keyword evidence="3" id="KW-1185">Reference proteome</keyword>
<dbReference type="Proteomes" id="UP000494206">
    <property type="component" value="Unassembled WGS sequence"/>
</dbReference>
<comment type="caution">
    <text evidence="2">The sequence shown here is derived from an EMBL/GenBank/DDBJ whole genome shotgun (WGS) entry which is preliminary data.</text>
</comment>
<keyword evidence="1" id="KW-1133">Transmembrane helix</keyword>
<sequence length="69" mass="8307">MDMRIIQQCHMMALLLITFTNIKNMLFSSLVVFLDVPTEKQYTFGVVLSAVFWLITFYIINRMRRLRHH</sequence>
<protein>
    <submittedName>
        <fullName evidence="2">Uncharacterized protein</fullName>
    </submittedName>
</protein>
<feature type="transmembrane region" description="Helical" evidence="1">
    <location>
        <begin position="42"/>
        <end position="60"/>
    </location>
</feature>
<reference evidence="2 3" key="1">
    <citation type="submission" date="2020-04" db="EMBL/GenBank/DDBJ databases">
        <authorList>
            <person name="Laetsch R D."/>
            <person name="Stevens L."/>
            <person name="Kumar S."/>
            <person name="Blaxter L. M."/>
        </authorList>
    </citation>
    <scope>NUCLEOTIDE SEQUENCE [LARGE SCALE GENOMIC DNA]</scope>
</reference>
<dbReference type="EMBL" id="CADEPM010000015">
    <property type="protein sequence ID" value="CAB3411697.1"/>
    <property type="molecule type" value="Genomic_DNA"/>
</dbReference>
<proteinExistence type="predicted"/>
<gene>
    <name evidence="2" type="ORF">CBOVIS_LOCUS13072</name>
</gene>
<feature type="transmembrane region" description="Helical" evidence="1">
    <location>
        <begin position="12"/>
        <end position="36"/>
    </location>
</feature>
<accession>A0A8S1FGI1</accession>
<name>A0A8S1FGI1_9PELO</name>
<evidence type="ECO:0000313" key="2">
    <source>
        <dbReference type="EMBL" id="CAB3411697.1"/>
    </source>
</evidence>
<keyword evidence="1" id="KW-0472">Membrane</keyword>